<dbReference type="OrthoDB" id="6896247at2"/>
<proteinExistence type="predicted"/>
<evidence type="ECO:0000313" key="3">
    <source>
        <dbReference type="Proteomes" id="UP000078356"/>
    </source>
</evidence>
<reference evidence="2 3" key="1">
    <citation type="submission" date="2016-04" db="EMBL/GenBank/DDBJ databases">
        <title>Draft Genome Sequences of Staphylococcus capitis Strain H36, S. capitis Strain H65, S. cohnii Strain H62, S. hominis Strain H69, Mycobacterium iranicum Strain H39, Plantibacter sp. Strain H53, Pseudomonas oryzihabitans Strain H72, and Microbacterium sp. Strain H83, isolated from residential settings.</title>
        <authorList>
            <person name="Lymperopoulou D."/>
            <person name="Adams R.I."/>
            <person name="Lindow S."/>
            <person name="Coil D.A."/>
            <person name="Jospin G."/>
            <person name="Eisen J.A."/>
        </authorList>
    </citation>
    <scope>NUCLEOTIDE SEQUENCE [LARGE SCALE GENOMIC DNA]</scope>
    <source>
        <strain evidence="2 3">H72</strain>
    </source>
</reference>
<dbReference type="EMBL" id="LWCR01000006">
    <property type="protein sequence ID" value="OAN31131.1"/>
    <property type="molecule type" value="Genomic_DNA"/>
</dbReference>
<comment type="caution">
    <text evidence="2">The sequence shown here is derived from an EMBL/GenBank/DDBJ whole genome shotgun (WGS) entry which is preliminary data.</text>
</comment>
<protein>
    <recommendedName>
        <fullName evidence="4">DNA-packaging protein</fullName>
    </recommendedName>
</protein>
<name>A0A178LJG3_9PSED</name>
<evidence type="ECO:0000256" key="1">
    <source>
        <dbReference type="SAM" id="SignalP"/>
    </source>
</evidence>
<organism evidence="2 3">
    <name type="scientific">Pseudomonas oryzihabitans</name>
    <dbReference type="NCBI Taxonomy" id="47885"/>
    <lineage>
        <taxon>Bacteria</taxon>
        <taxon>Pseudomonadati</taxon>
        <taxon>Pseudomonadota</taxon>
        <taxon>Gammaproteobacteria</taxon>
        <taxon>Pseudomonadales</taxon>
        <taxon>Pseudomonadaceae</taxon>
        <taxon>Pseudomonas</taxon>
    </lineage>
</organism>
<gene>
    <name evidence="2" type="ORF">A4V15_14070</name>
</gene>
<evidence type="ECO:0000313" key="2">
    <source>
        <dbReference type="EMBL" id="OAN31131.1"/>
    </source>
</evidence>
<dbReference type="Proteomes" id="UP000078356">
    <property type="component" value="Unassembled WGS sequence"/>
</dbReference>
<dbReference type="AlphaFoldDB" id="A0A178LJG3"/>
<keyword evidence="1" id="KW-0732">Signal</keyword>
<evidence type="ECO:0008006" key="4">
    <source>
        <dbReference type="Google" id="ProtNLM"/>
    </source>
</evidence>
<dbReference type="RefSeq" id="WP_064307266.1">
    <property type="nucleotide sequence ID" value="NZ_LWCR01000006.1"/>
</dbReference>
<sequence>MKALLKAAAPFLILLACLALAGLALHAYRTTAYDEGFSMAKTQGEAALDRLKAQYAQERQAQAEAGKAAAERAAQALATEVQRGNELALALDAKKTELRTTTERLTGEVARVTTLYRRARDAQPEPLPAAVFTLGYGRLWNEALGLTTSGSGAGLSASAASGRADAQASGTATPDDLASTLTPALLLTNHIRNSAQASACRAQLNALIDYWTKPNGRH</sequence>
<accession>A0A178LJG3</accession>
<feature type="chain" id="PRO_5008091149" description="DNA-packaging protein" evidence="1">
    <location>
        <begin position="22"/>
        <end position="218"/>
    </location>
</feature>
<dbReference type="PROSITE" id="PS51257">
    <property type="entry name" value="PROKAR_LIPOPROTEIN"/>
    <property type="match status" value="1"/>
</dbReference>
<feature type="signal peptide" evidence="1">
    <location>
        <begin position="1"/>
        <end position="21"/>
    </location>
</feature>